<reference evidence="3 4" key="1">
    <citation type="submission" date="2018-11" db="EMBL/GenBank/DDBJ databases">
        <title>the genome of Mesorhizobium tamadayense DSM 28320.</title>
        <authorList>
            <person name="Gao J."/>
        </authorList>
    </citation>
    <scope>NUCLEOTIDE SEQUENCE [LARGE SCALE GENOMIC DNA]</scope>
    <source>
        <strain evidence="3 4">DSM 28320</strain>
    </source>
</reference>
<dbReference type="Pfam" id="PF23639">
    <property type="entry name" value="DUF7146"/>
    <property type="match status" value="1"/>
</dbReference>
<dbReference type="OrthoDB" id="9811157at2"/>
<organism evidence="3 4">
    <name type="scientific">Mesorhizobium tamadayense</name>
    <dbReference type="NCBI Taxonomy" id="425306"/>
    <lineage>
        <taxon>Bacteria</taxon>
        <taxon>Pseudomonadati</taxon>
        <taxon>Pseudomonadota</taxon>
        <taxon>Alphaproteobacteria</taxon>
        <taxon>Hyphomicrobiales</taxon>
        <taxon>Phyllobacteriaceae</taxon>
        <taxon>Mesorhizobium</taxon>
    </lineage>
</organism>
<evidence type="ECO:0000313" key="4">
    <source>
        <dbReference type="Proteomes" id="UP000273786"/>
    </source>
</evidence>
<evidence type="ECO:0000259" key="1">
    <source>
        <dbReference type="Pfam" id="PF13362"/>
    </source>
</evidence>
<evidence type="ECO:0000313" key="3">
    <source>
        <dbReference type="EMBL" id="RRI02318.1"/>
    </source>
</evidence>
<sequence length="372" mass="40390">MADLGPSLGAGAQWPSRQIAGGHRATVDWRRRVQALRQDDEQILAKAFVMSVAFRNGDVAPLRAAAAERCEELAVELLGQPTAVNRREMRWSATYDLVLTVCGGKQGLWYDFNSGVGGDMLELARHSLGVSIAEAITWMREKLAAPAASPTPWLKGDANGRTLAERIEAARMAYARGKAARGTLAERYFVRRGLDVPEVLWRQLRFDPACRMQEGIFPAVLMPLRDCLSFEIVGVHKIALEPDAANARRADGRKLKKSAGRVKGAAMMLGRPGENLAVCEGLETALGMRMSGLCQGWPIWALTGASFLAELQPVPGVERFLIGADNDPSGVGLKAARAAAMRWRDAGVPVEIGWPTTSGKDFADVYRHSEDG</sequence>
<dbReference type="AlphaFoldDB" id="A0A3P3FUQ1"/>
<accession>A0A3P3FUQ1</accession>
<protein>
    <submittedName>
        <fullName evidence="3">Uncharacterized protein</fullName>
    </submittedName>
</protein>
<feature type="domain" description="DUF7146" evidence="2">
    <location>
        <begin position="165"/>
        <end position="268"/>
    </location>
</feature>
<evidence type="ECO:0000259" key="2">
    <source>
        <dbReference type="Pfam" id="PF23639"/>
    </source>
</evidence>
<dbReference type="Pfam" id="PF13362">
    <property type="entry name" value="Toprim_3"/>
    <property type="match status" value="1"/>
</dbReference>
<name>A0A3P3FUQ1_9HYPH</name>
<gene>
    <name evidence="3" type="ORF">EH240_12695</name>
</gene>
<feature type="domain" description="Toprim" evidence="1">
    <location>
        <begin position="276"/>
        <end position="368"/>
    </location>
</feature>
<dbReference type="InterPro" id="IPR006171">
    <property type="entry name" value="TOPRIM_dom"/>
</dbReference>
<proteinExistence type="predicted"/>
<dbReference type="InterPro" id="IPR055570">
    <property type="entry name" value="DUF7146"/>
</dbReference>
<comment type="caution">
    <text evidence="3">The sequence shown here is derived from an EMBL/GenBank/DDBJ whole genome shotgun (WGS) entry which is preliminary data.</text>
</comment>
<dbReference type="EMBL" id="RQXT01000012">
    <property type="protein sequence ID" value="RRI02318.1"/>
    <property type="molecule type" value="Genomic_DNA"/>
</dbReference>
<dbReference type="Proteomes" id="UP000273786">
    <property type="component" value="Unassembled WGS sequence"/>
</dbReference>
<keyword evidence="4" id="KW-1185">Reference proteome</keyword>